<reference evidence="7" key="1">
    <citation type="submission" date="2018-06" db="EMBL/GenBank/DDBJ databases">
        <title>Paenibacillus xerothermodurans sp. nov. an extremely dry heat resistant spore forming bacterium isolated from the soil of Cape Canaveral, Florida.</title>
        <authorList>
            <person name="Seuylemezian A."/>
            <person name="Kaur N."/>
            <person name="Patil P."/>
            <person name="Patil P."/>
            <person name="Mayilraj S."/>
            <person name="Vaishampayan P."/>
        </authorList>
    </citation>
    <scope>NUCLEOTIDE SEQUENCE [LARGE SCALE GENOMIC DNA]</scope>
    <source>
        <strain evidence="7">ATCC 27380</strain>
    </source>
</reference>
<comment type="caution">
    <text evidence="7">The sequence shown here is derived from an EMBL/GenBank/DDBJ whole genome shotgun (WGS) entry which is preliminary data.</text>
</comment>
<sequence>MKYTKQSLCAVLALSTLLAACSSGAGTDQAGQSAGEAGQEAPLEVSVMVHFLNQQPAADDNPVKQLIEKATNTKLKIQWVSSNNYNDKLNVMLASGDFPDLTFISDPFTPVFRNTAAQGAFWEIGPYIKDYPNLVNGISKTAWDLTKMADGKNYVIPRPRPSEADSFFVVRKDWLDKLGMKVPATTDELYEVMKAFVEKDPDGNGKNDTIGLAANTDPNNQASPIGTLGYIENSFTGVNGKWKWMDGKMVHTSQLPEMRKAIEYMAKAYQEKLIPADFASLKGTQVRDMFDASKAGISVEKAGTMRDHYDRIIKIDPNFKETEFYPVTNINGFNPKGPGFAGALAISKKVPEAKMKRILKMIDTWMKPEVFDYQQYGIEGVHHTVKDGAKVVNTEKYNADSISDFNQIVYVADPYASSTKHYFSKQANELYKQIQDERAKTSVADISTGLFSPTAQKSLPELEKKLADLKTKIILGREPMTAWDDMAAKLKTDPDLTKMSEELTAAYKKRNGQ</sequence>
<keyword evidence="8" id="KW-1185">Reference proteome</keyword>
<organism evidence="7 8">
    <name type="scientific">Paenibacillus xerothermodurans</name>
    <dbReference type="NCBI Taxonomy" id="1977292"/>
    <lineage>
        <taxon>Bacteria</taxon>
        <taxon>Bacillati</taxon>
        <taxon>Bacillota</taxon>
        <taxon>Bacilli</taxon>
        <taxon>Bacillales</taxon>
        <taxon>Paenibacillaceae</taxon>
        <taxon>Paenibacillus</taxon>
    </lineage>
</organism>
<dbReference type="PANTHER" id="PTHR43649">
    <property type="entry name" value="ARABINOSE-BINDING PROTEIN-RELATED"/>
    <property type="match status" value="1"/>
</dbReference>
<dbReference type="Pfam" id="PF01547">
    <property type="entry name" value="SBP_bac_1"/>
    <property type="match status" value="1"/>
</dbReference>
<keyword evidence="5" id="KW-0449">Lipoprotein</keyword>
<feature type="signal peptide" evidence="6">
    <location>
        <begin position="1"/>
        <end position="25"/>
    </location>
</feature>
<dbReference type="OrthoDB" id="9787283at2"/>
<evidence type="ECO:0008006" key="9">
    <source>
        <dbReference type="Google" id="ProtNLM"/>
    </source>
</evidence>
<evidence type="ECO:0000256" key="3">
    <source>
        <dbReference type="ARBA" id="ARBA00023136"/>
    </source>
</evidence>
<dbReference type="RefSeq" id="WP_089199155.1">
    <property type="nucleotide sequence ID" value="NZ_NHRJ02000002.1"/>
</dbReference>
<dbReference type="PROSITE" id="PS51257">
    <property type="entry name" value="PROKAR_LIPOPROTEIN"/>
    <property type="match status" value="1"/>
</dbReference>
<dbReference type="EMBL" id="NHRJ02000002">
    <property type="protein sequence ID" value="PZE22012.1"/>
    <property type="molecule type" value="Genomic_DNA"/>
</dbReference>
<dbReference type="Proteomes" id="UP000214746">
    <property type="component" value="Unassembled WGS sequence"/>
</dbReference>
<evidence type="ECO:0000313" key="7">
    <source>
        <dbReference type="EMBL" id="PZE22012.1"/>
    </source>
</evidence>
<proteinExistence type="predicted"/>
<dbReference type="SUPFAM" id="SSF53850">
    <property type="entry name" value="Periplasmic binding protein-like II"/>
    <property type="match status" value="1"/>
</dbReference>
<keyword evidence="1" id="KW-1003">Cell membrane</keyword>
<feature type="chain" id="PRO_5038510932" description="ABC transporter substrate-binding protein" evidence="6">
    <location>
        <begin position="26"/>
        <end position="513"/>
    </location>
</feature>
<keyword evidence="4" id="KW-0564">Palmitate</keyword>
<dbReference type="PANTHER" id="PTHR43649:SF33">
    <property type="entry name" value="POLYGALACTURONAN_RHAMNOGALACTURONAN-BINDING PROTEIN YTCQ"/>
    <property type="match status" value="1"/>
</dbReference>
<evidence type="ECO:0000313" key="8">
    <source>
        <dbReference type="Proteomes" id="UP000214746"/>
    </source>
</evidence>
<evidence type="ECO:0000256" key="1">
    <source>
        <dbReference type="ARBA" id="ARBA00022475"/>
    </source>
</evidence>
<dbReference type="InterPro" id="IPR050490">
    <property type="entry name" value="Bact_solute-bd_prot1"/>
</dbReference>
<dbReference type="InterPro" id="IPR006059">
    <property type="entry name" value="SBP"/>
</dbReference>
<name>A0A2W1P2Q6_PAEXE</name>
<evidence type="ECO:0000256" key="4">
    <source>
        <dbReference type="ARBA" id="ARBA00023139"/>
    </source>
</evidence>
<dbReference type="AlphaFoldDB" id="A0A2W1P2Q6"/>
<protein>
    <recommendedName>
        <fullName evidence="9">ABC transporter substrate-binding protein</fullName>
    </recommendedName>
</protein>
<evidence type="ECO:0000256" key="5">
    <source>
        <dbReference type="ARBA" id="ARBA00023288"/>
    </source>
</evidence>
<keyword evidence="2 6" id="KW-0732">Signal</keyword>
<accession>A0A2W1P2Q6</accession>
<evidence type="ECO:0000256" key="2">
    <source>
        <dbReference type="ARBA" id="ARBA00022729"/>
    </source>
</evidence>
<dbReference type="Gene3D" id="3.40.190.10">
    <property type="entry name" value="Periplasmic binding protein-like II"/>
    <property type="match status" value="2"/>
</dbReference>
<keyword evidence="3" id="KW-0472">Membrane</keyword>
<evidence type="ECO:0000256" key="6">
    <source>
        <dbReference type="SAM" id="SignalP"/>
    </source>
</evidence>
<gene>
    <name evidence="7" type="ORF">CBW46_006335</name>
</gene>